<evidence type="ECO:0000256" key="9">
    <source>
        <dbReference type="PIRNR" id="PIRNR037677"/>
    </source>
</evidence>
<evidence type="ECO:0000256" key="5">
    <source>
        <dbReference type="ARBA" id="ARBA00022840"/>
    </source>
</evidence>
<dbReference type="SUPFAM" id="SSF52540">
    <property type="entry name" value="P-loop containing nucleoside triphosphate hydrolases"/>
    <property type="match status" value="1"/>
</dbReference>
<dbReference type="Gene3D" id="3.30.420.110">
    <property type="entry name" value="MutS, connector domain"/>
    <property type="match status" value="1"/>
</dbReference>
<keyword evidence="5 9" id="KW-0067">ATP-binding</keyword>
<dbReference type="FunFam" id="1.10.1420.10:FF:000004">
    <property type="entry name" value="DNA mismatch repair protein Msh3"/>
    <property type="match status" value="1"/>
</dbReference>
<dbReference type="GO" id="GO:0006298">
    <property type="term" value="P:mismatch repair"/>
    <property type="evidence" value="ECO:0007669"/>
    <property type="project" value="InterPro"/>
</dbReference>
<dbReference type="InterPro" id="IPR045076">
    <property type="entry name" value="MutS"/>
</dbReference>
<dbReference type="InterPro" id="IPR036187">
    <property type="entry name" value="DNA_mismatch_repair_MutS_sf"/>
</dbReference>
<dbReference type="GO" id="GO:0005634">
    <property type="term" value="C:nucleus"/>
    <property type="evidence" value="ECO:0007669"/>
    <property type="project" value="UniProtKB-SubCell"/>
</dbReference>
<keyword evidence="6 9" id="KW-0238">DNA-binding</keyword>
<feature type="domain" description="DNA mismatch repair proteins mutS family" evidence="12">
    <location>
        <begin position="949"/>
        <end position="965"/>
    </location>
</feature>
<accession>A0AAE0Y1F5</accession>
<dbReference type="PIRSF" id="PIRSF037677">
    <property type="entry name" value="DNA_mis_repair_Msh6"/>
    <property type="match status" value="1"/>
</dbReference>
<dbReference type="Gene3D" id="3.40.1170.10">
    <property type="entry name" value="DNA repair protein MutS, domain I"/>
    <property type="match status" value="1"/>
</dbReference>
<keyword evidence="7 9" id="KW-0234">DNA repair</keyword>
<dbReference type="GO" id="GO:0030983">
    <property type="term" value="F:mismatched DNA binding"/>
    <property type="evidence" value="ECO:0007669"/>
    <property type="project" value="UniProtKB-UniRule"/>
</dbReference>
<dbReference type="PANTHER" id="PTHR11361:SF122">
    <property type="entry name" value="DNA MISMATCH REPAIR PROTEIN MSH3"/>
    <property type="match status" value="1"/>
</dbReference>
<keyword evidence="4 9" id="KW-0227">DNA damage</keyword>
<evidence type="ECO:0000256" key="11">
    <source>
        <dbReference type="SAM" id="MobiDB-lite"/>
    </source>
</evidence>
<comment type="function">
    <text evidence="9 10">Component of the post-replicative DNA mismatch repair system (MMR).</text>
</comment>
<proteinExistence type="inferred from homology"/>
<evidence type="ECO:0000256" key="4">
    <source>
        <dbReference type="ARBA" id="ARBA00022763"/>
    </source>
</evidence>
<dbReference type="InterPro" id="IPR000432">
    <property type="entry name" value="DNA_mismatch_repair_MutS_C"/>
</dbReference>
<evidence type="ECO:0000256" key="6">
    <source>
        <dbReference type="ARBA" id="ARBA00023125"/>
    </source>
</evidence>
<dbReference type="Pfam" id="PF05192">
    <property type="entry name" value="MutS_III"/>
    <property type="match status" value="1"/>
</dbReference>
<evidence type="ECO:0000256" key="8">
    <source>
        <dbReference type="ARBA" id="ARBA00023242"/>
    </source>
</evidence>
<keyword evidence="3 9" id="KW-0547">Nucleotide-binding</keyword>
<evidence type="ECO:0000259" key="12">
    <source>
        <dbReference type="PROSITE" id="PS00486"/>
    </source>
</evidence>
<feature type="compositionally biased region" description="Acidic residues" evidence="11">
    <location>
        <begin position="181"/>
        <end position="192"/>
    </location>
</feature>
<protein>
    <recommendedName>
        <fullName evidence="9">DNA mismatch repair protein</fullName>
    </recommendedName>
</protein>
<feature type="region of interest" description="Disordered" evidence="11">
    <location>
        <begin position="48"/>
        <end position="98"/>
    </location>
</feature>
<dbReference type="GO" id="GO:0006312">
    <property type="term" value="P:mitotic recombination"/>
    <property type="evidence" value="ECO:0007669"/>
    <property type="project" value="TreeGrafter"/>
</dbReference>
<evidence type="ECO:0000256" key="1">
    <source>
        <dbReference type="ARBA" id="ARBA00004123"/>
    </source>
</evidence>
<dbReference type="InterPro" id="IPR007861">
    <property type="entry name" value="DNA_mismatch_repair_MutS_clamp"/>
</dbReference>
<feature type="region of interest" description="Disordered" evidence="11">
    <location>
        <begin position="205"/>
        <end position="224"/>
    </location>
</feature>
<reference evidence="13" key="1">
    <citation type="journal article" date="2023" name="G3 (Bethesda)">
        <title>A reference genome for the long-term kleptoplast-retaining sea slug Elysia crispata morphotype clarki.</title>
        <authorList>
            <person name="Eastman K.E."/>
            <person name="Pendleton A.L."/>
            <person name="Shaikh M.A."/>
            <person name="Suttiyut T."/>
            <person name="Ogas R."/>
            <person name="Tomko P."/>
            <person name="Gavelis G."/>
            <person name="Widhalm J.R."/>
            <person name="Wisecaver J.H."/>
        </authorList>
    </citation>
    <scope>NUCLEOTIDE SEQUENCE</scope>
    <source>
        <strain evidence="13">ECLA1</strain>
    </source>
</reference>
<feature type="region of interest" description="Disordered" evidence="11">
    <location>
        <begin position="169"/>
        <end position="193"/>
    </location>
</feature>
<feature type="compositionally biased region" description="Basic and acidic residues" evidence="11">
    <location>
        <begin position="169"/>
        <end position="180"/>
    </location>
</feature>
<dbReference type="InterPro" id="IPR016151">
    <property type="entry name" value="DNA_mismatch_repair_MutS_N"/>
</dbReference>
<dbReference type="PANTHER" id="PTHR11361">
    <property type="entry name" value="DNA MISMATCH REPAIR PROTEIN MUTS FAMILY MEMBER"/>
    <property type="match status" value="1"/>
</dbReference>
<dbReference type="Gene3D" id="1.10.1420.10">
    <property type="match status" value="2"/>
</dbReference>
<dbReference type="Pfam" id="PF05188">
    <property type="entry name" value="MutS_II"/>
    <property type="match status" value="1"/>
</dbReference>
<dbReference type="SUPFAM" id="SSF48334">
    <property type="entry name" value="DNA repair protein MutS, domain III"/>
    <property type="match status" value="1"/>
</dbReference>
<dbReference type="Pfam" id="PF01624">
    <property type="entry name" value="MutS_I"/>
    <property type="match status" value="1"/>
</dbReference>
<dbReference type="AlphaFoldDB" id="A0AAE0Y1F5"/>
<dbReference type="InterPro" id="IPR007695">
    <property type="entry name" value="DNA_mismatch_repair_MutS-lik_N"/>
</dbReference>
<evidence type="ECO:0000256" key="3">
    <source>
        <dbReference type="ARBA" id="ARBA00022741"/>
    </source>
</evidence>
<dbReference type="PROSITE" id="PS00486">
    <property type="entry name" value="DNA_MISMATCH_REPAIR_2"/>
    <property type="match status" value="1"/>
</dbReference>
<dbReference type="SMART" id="SM00533">
    <property type="entry name" value="MUTSd"/>
    <property type="match status" value="1"/>
</dbReference>
<feature type="compositionally biased region" description="Low complexity" evidence="11">
    <location>
        <begin position="213"/>
        <end position="224"/>
    </location>
</feature>
<dbReference type="NCBIfam" id="NF003810">
    <property type="entry name" value="PRK05399.1"/>
    <property type="match status" value="1"/>
</dbReference>
<dbReference type="EMBL" id="JAWDGP010007208">
    <property type="protein sequence ID" value="KAK3728064.1"/>
    <property type="molecule type" value="Genomic_DNA"/>
</dbReference>
<keyword evidence="14" id="KW-1185">Reference proteome</keyword>
<dbReference type="InterPro" id="IPR007860">
    <property type="entry name" value="DNA_mmatch_repair_MutS_con_dom"/>
</dbReference>
<comment type="similarity">
    <text evidence="2">Belongs to the DNA mismatch repair MutS family. MSH3 subfamily.</text>
</comment>
<dbReference type="SMART" id="SM00534">
    <property type="entry name" value="MUTSac"/>
    <property type="match status" value="1"/>
</dbReference>
<dbReference type="InterPro" id="IPR027417">
    <property type="entry name" value="P-loop_NTPase"/>
</dbReference>
<evidence type="ECO:0000313" key="13">
    <source>
        <dbReference type="EMBL" id="KAK3728064.1"/>
    </source>
</evidence>
<dbReference type="InterPro" id="IPR017261">
    <property type="entry name" value="DNA_mismatch_repair_MutS/MSH"/>
</dbReference>
<comment type="subcellular location">
    <subcellularLocation>
        <location evidence="1">Nucleus</location>
    </subcellularLocation>
</comment>
<dbReference type="Proteomes" id="UP001283361">
    <property type="component" value="Unassembled WGS sequence"/>
</dbReference>
<name>A0AAE0Y1F5_9GAST</name>
<comment type="caution">
    <text evidence="13">The sequence shown here is derived from an EMBL/GenBank/DDBJ whole genome shotgun (WGS) entry which is preliminary data.</text>
</comment>
<evidence type="ECO:0000256" key="10">
    <source>
        <dbReference type="RuleBase" id="RU003756"/>
    </source>
</evidence>
<evidence type="ECO:0000313" key="14">
    <source>
        <dbReference type="Proteomes" id="UP001283361"/>
    </source>
</evidence>
<gene>
    <name evidence="13" type="ORF">RRG08_022116</name>
</gene>
<dbReference type="GO" id="GO:0005524">
    <property type="term" value="F:ATP binding"/>
    <property type="evidence" value="ECO:0007669"/>
    <property type="project" value="UniProtKB-UniRule"/>
</dbReference>
<dbReference type="InterPro" id="IPR036678">
    <property type="entry name" value="MutS_con_dom_sf"/>
</dbReference>
<dbReference type="InterPro" id="IPR007696">
    <property type="entry name" value="DNA_mismatch_repair_MutS_core"/>
</dbReference>
<dbReference type="Pfam" id="PF00488">
    <property type="entry name" value="MutS_V"/>
    <property type="match status" value="1"/>
</dbReference>
<dbReference type="SUPFAM" id="SSF55271">
    <property type="entry name" value="DNA repair protein MutS, domain I"/>
    <property type="match status" value="1"/>
</dbReference>
<dbReference type="Gene3D" id="3.40.50.300">
    <property type="entry name" value="P-loop containing nucleotide triphosphate hydrolases"/>
    <property type="match status" value="1"/>
</dbReference>
<keyword evidence="8" id="KW-0539">Nucleus</keyword>
<evidence type="ECO:0000256" key="2">
    <source>
        <dbReference type="ARBA" id="ARBA00007094"/>
    </source>
</evidence>
<sequence>MGKSPNQCILCIGTGNRHCKIKSYRKMPPKKKDPIGAVQTTLSKFFAPTSSSKTSCKKNSAVNNTDEKDDFEVIEIKQSNKRPKPRTENGNDEMAPNKKICIQETSGKNSVDPSFSKNSSPFSSSLGIETTRKKLTQFELSDEKNLDSEKFIFQSKDCYMVPFTEGRHVGQGDKAAQEDFKDGDDDNTEDDISSQPSFLSAFKASNTKAKNTSKGSRSSMDSKSVKYTPLEQQVVDIKEQRPDVLLCVECGYKYRFFGEDAESAAKVLKIFCHLDHNFMTASIPTHRLFVHVRRLVAAGYKVGVVKQMETAHLKAASDNKSGPFTRKLSALYTNGSDENENKPDIDSTLKQNQHLLCIYEQPNSSDSASNVQHIGIVCADPATGDILYDDFHDGPTYSELATRISHLKPVEIILSSGVSPQMKNFVTKITSLSLTDDDKIRVDAMPEKHFEDAVTIVKEFFEDASSLSRVHNFPKPTLSCIAALIVYLKDFQLEGVLKLTQSFKRFSERSRFMYLSSQCLYNLEVFQNSCDGSEKGSLFWMLDNTKTKFGSRLLRKWLNQPLLDYKEIQGRLDAVEELIEGGTASFKSLSDLMGKLPDLERGLCSIFHQKSSPSEFYNVTHSLGKVCKTVKGLDSTVNSPLLKSLLSGIGDCLEGIGTYIKCINEKAARDNDLPNLFVDGLEDESVAAVYTTKEKLSEVLSSIHDHRKEVRLALRQPSLNFTTVLQTEFLIEVKNTQLKTVPSDWTQISSTKTVSRFHSPFLVEKYRKLNQMREQLEKDSKEAWQIFLKQFSANFVTFKTAVTHLATVDCLMCLANVASRGSFCKPQLDSERVHIEIVQGRHPIIETLSNGQDQFVPNDTNLSADKGPRVMTVSGPNMGGKSSYIRQVALITIMAQIGSYVPAEVASLGIFDAVYTRMGASDDIFRGRSTFMVELQEASDIMAQASDKSLVILDELGRGTSTHDGVAIAFATLKHFITKCGCLVMFVTHFPMMSEFQAQFPDIVRNYHMAFLLGDGQNEDSASVLTFLYQLTEGAAARSYGLNVARLAQVPNEILQVAAEKSQLLEKLLTEKKTLKEKFISIHNAKPEEIQAILSAN</sequence>
<dbReference type="FunFam" id="3.40.1170.10:FF:000004">
    <property type="entry name" value="DNA mismatch repair protein"/>
    <property type="match status" value="1"/>
</dbReference>
<organism evidence="13 14">
    <name type="scientific">Elysia crispata</name>
    <name type="common">lettuce slug</name>
    <dbReference type="NCBI Taxonomy" id="231223"/>
    <lineage>
        <taxon>Eukaryota</taxon>
        <taxon>Metazoa</taxon>
        <taxon>Spiralia</taxon>
        <taxon>Lophotrochozoa</taxon>
        <taxon>Mollusca</taxon>
        <taxon>Gastropoda</taxon>
        <taxon>Heterobranchia</taxon>
        <taxon>Euthyneura</taxon>
        <taxon>Panpulmonata</taxon>
        <taxon>Sacoglossa</taxon>
        <taxon>Placobranchoidea</taxon>
        <taxon>Plakobranchidae</taxon>
        <taxon>Elysia</taxon>
    </lineage>
</organism>
<dbReference type="SUPFAM" id="SSF53150">
    <property type="entry name" value="DNA repair protein MutS, domain II"/>
    <property type="match status" value="1"/>
</dbReference>
<evidence type="ECO:0000256" key="7">
    <source>
        <dbReference type="ARBA" id="ARBA00023204"/>
    </source>
</evidence>
<dbReference type="Pfam" id="PF05190">
    <property type="entry name" value="MutS_IV"/>
    <property type="match status" value="1"/>
</dbReference>
<dbReference type="GO" id="GO:0140664">
    <property type="term" value="F:ATP-dependent DNA damage sensor activity"/>
    <property type="evidence" value="ECO:0007669"/>
    <property type="project" value="InterPro"/>
</dbReference>
<feature type="compositionally biased region" description="Low complexity" evidence="11">
    <location>
        <begin position="49"/>
        <end position="60"/>
    </location>
</feature>